<feature type="compositionally biased region" description="Basic and acidic residues" evidence="1">
    <location>
        <begin position="8"/>
        <end position="35"/>
    </location>
</feature>
<dbReference type="AlphaFoldDB" id="A0A5N0UPS1"/>
<keyword evidence="3" id="KW-1185">Reference proteome</keyword>
<organism evidence="2 3">
    <name type="scientific">Amycolatopsis acidicola</name>
    <dbReference type="NCBI Taxonomy" id="2596893"/>
    <lineage>
        <taxon>Bacteria</taxon>
        <taxon>Bacillati</taxon>
        <taxon>Actinomycetota</taxon>
        <taxon>Actinomycetes</taxon>
        <taxon>Pseudonocardiales</taxon>
        <taxon>Pseudonocardiaceae</taxon>
        <taxon>Amycolatopsis</taxon>
    </lineage>
</organism>
<accession>A0A5N0UPS1</accession>
<feature type="region of interest" description="Disordered" evidence="1">
    <location>
        <begin position="1"/>
        <end position="110"/>
    </location>
</feature>
<protein>
    <submittedName>
        <fullName evidence="2">Plasmid stabilization protein</fullName>
    </submittedName>
</protein>
<sequence length="110" mass="12159">MPQQAWNAKRERQYEHVKESQQSRGSGEGRAEEIAARVVNKNRAQSGESRSASRTSTKDVSPQHRGGKRSGNRQGPGGPTKEQLYNEAKQRGISGRSKMTKKQLANALGR</sequence>
<dbReference type="RefSeq" id="WP_144758118.1">
    <property type="nucleotide sequence ID" value="NZ_VMNW02000120.1"/>
</dbReference>
<feature type="compositionally biased region" description="Polar residues" evidence="1">
    <location>
        <begin position="42"/>
        <end position="60"/>
    </location>
</feature>
<comment type="caution">
    <text evidence="2">The sequence shown here is derived from an EMBL/GenBank/DDBJ whole genome shotgun (WGS) entry which is preliminary data.</text>
</comment>
<evidence type="ECO:0000256" key="1">
    <source>
        <dbReference type="SAM" id="MobiDB-lite"/>
    </source>
</evidence>
<name>A0A5N0UPS1_9PSEU</name>
<dbReference type="Proteomes" id="UP000319769">
    <property type="component" value="Unassembled WGS sequence"/>
</dbReference>
<reference evidence="2" key="1">
    <citation type="submission" date="2019-09" db="EMBL/GenBank/DDBJ databases">
        <authorList>
            <person name="Teo W.F.A."/>
            <person name="Duangmal K."/>
        </authorList>
    </citation>
    <scope>NUCLEOTIDE SEQUENCE [LARGE SCALE GENOMIC DNA]</scope>
    <source>
        <strain evidence="2">K81G1</strain>
    </source>
</reference>
<dbReference type="EMBL" id="VMNW02000120">
    <property type="protein sequence ID" value="KAA9150304.1"/>
    <property type="molecule type" value="Genomic_DNA"/>
</dbReference>
<evidence type="ECO:0000313" key="2">
    <source>
        <dbReference type="EMBL" id="KAA9150304.1"/>
    </source>
</evidence>
<evidence type="ECO:0000313" key="3">
    <source>
        <dbReference type="Proteomes" id="UP000319769"/>
    </source>
</evidence>
<dbReference type="OrthoDB" id="8759311at2"/>
<proteinExistence type="predicted"/>
<gene>
    <name evidence="2" type="ORF">FPZ12_041415</name>
</gene>